<evidence type="ECO:0000313" key="3">
    <source>
        <dbReference type="Proteomes" id="UP000433876"/>
    </source>
</evidence>
<evidence type="ECO:0000313" key="2">
    <source>
        <dbReference type="EMBL" id="KAA8624300.1"/>
    </source>
</evidence>
<organism evidence="2 3">
    <name type="scientific">Sordaria macrospora</name>
    <dbReference type="NCBI Taxonomy" id="5147"/>
    <lineage>
        <taxon>Eukaryota</taxon>
        <taxon>Fungi</taxon>
        <taxon>Dikarya</taxon>
        <taxon>Ascomycota</taxon>
        <taxon>Pezizomycotina</taxon>
        <taxon>Sordariomycetes</taxon>
        <taxon>Sordariomycetidae</taxon>
        <taxon>Sordariales</taxon>
        <taxon>Sordariaceae</taxon>
        <taxon>Sordaria</taxon>
    </lineage>
</organism>
<protein>
    <submittedName>
        <fullName evidence="2">Uncharacterized protein</fullName>
    </submittedName>
</protein>
<dbReference type="Proteomes" id="UP000433876">
    <property type="component" value="Unassembled WGS sequence"/>
</dbReference>
<dbReference type="EMBL" id="NMPR01000238">
    <property type="protein sequence ID" value="KAA8624300.1"/>
    <property type="molecule type" value="Genomic_DNA"/>
</dbReference>
<feature type="region of interest" description="Disordered" evidence="1">
    <location>
        <begin position="182"/>
        <end position="220"/>
    </location>
</feature>
<feature type="compositionally biased region" description="Acidic residues" evidence="1">
    <location>
        <begin position="235"/>
        <end position="246"/>
    </location>
</feature>
<dbReference type="AlphaFoldDB" id="A0A8S8ZCG4"/>
<evidence type="ECO:0000256" key="1">
    <source>
        <dbReference type="SAM" id="MobiDB-lite"/>
    </source>
</evidence>
<reference evidence="2 3" key="1">
    <citation type="submission" date="2017-07" db="EMBL/GenBank/DDBJ databases">
        <title>Genome sequence of the Sordaria macrospora wild type strain R19027.</title>
        <authorList>
            <person name="Nowrousian M."/>
            <person name="Teichert I."/>
            <person name="Kueck U."/>
        </authorList>
    </citation>
    <scope>NUCLEOTIDE SEQUENCE [LARGE SCALE GENOMIC DNA]</scope>
    <source>
        <strain evidence="2 3">R19027</strain>
        <tissue evidence="2">Mycelium</tissue>
    </source>
</reference>
<sequence length="303" mass="34479">MKPSTAHNMSTPDASPPTGTGLEVDKDWDDSPYVMARIAITKPSAEQNPDAFALLKRLHNQMFGFNDTWPDAIKMLYEKPSLASMVREWPAFLVFPCLRGPSGEKFNIDLARRILRDDQMRFRLGYAVSVLGKIFEGRGNKESKERFSERLCNNILWKIWKRREPEVRMFWRKLEEEGKIPEEEEAGVGKAREEQPEEGSPNSGKKWRVSGTPFDRGVSRANSDLHALGNKPELEFDADAWQDPEPESPSADTPMSDEEMDRNLTTVGHGWDGERIFYRRGTDGQCDHCQGSLPHGPGREELV</sequence>
<dbReference type="VEuPathDB" id="FungiDB:SMAC_09444"/>
<feature type="region of interest" description="Disordered" evidence="1">
    <location>
        <begin position="233"/>
        <end position="268"/>
    </location>
</feature>
<feature type="region of interest" description="Disordered" evidence="1">
    <location>
        <begin position="1"/>
        <end position="23"/>
    </location>
</feature>
<proteinExistence type="predicted"/>
<gene>
    <name evidence="2" type="ORF">SMACR_09444</name>
</gene>
<comment type="caution">
    <text evidence="2">The sequence shown here is derived from an EMBL/GenBank/DDBJ whole genome shotgun (WGS) entry which is preliminary data.</text>
</comment>
<name>A0A8S8ZCG4_SORMA</name>
<accession>A0A8S8ZCG4</accession>
<feature type="compositionally biased region" description="Polar residues" evidence="1">
    <location>
        <begin position="1"/>
        <end position="13"/>
    </location>
</feature>